<sequence length="377" mass="42093">MPAFCHFWIAASVAWEAGKPLLIKEVEVTPPHKMEVRVKILFNTSASPMFTFGKPRSCHCLEKKLVNLTLECNTCSNVEFSGFDIGWGLHLRITTMNEDNCDPPLTSYRGINRIHALPKWNLHLAILLLIYRRLKSPAHLAQDVMNTTVVDGEWTCNYYELVTPEHSASHIGCSFNYAGRLRTLCFHESSGIRLEVVKLAFVTCSVRRWFWGTIFVFAVTAKLAISIWFEVIVTCLLVSSFDCVRDHNFAQSLLVLLLGHLLAETLADKFGRTKTATAQSVQTLIIGRLLAGIGIGISSAIVPLYISEISPTEIRGTLGSIKKSFMVDNVWHCNYPLCSIGTRNGILVLAVLYIDGNVVETKGQSLEEIERILNPPI</sequence>
<proteinExistence type="inferred from homology"/>
<evidence type="ECO:0008006" key="10">
    <source>
        <dbReference type="Google" id="ProtNLM"/>
    </source>
</evidence>
<dbReference type="PANTHER" id="PTHR48022:SF2">
    <property type="entry name" value="PLASTIDIC GLUCOSE TRANSPORTER 4"/>
    <property type="match status" value="1"/>
</dbReference>
<dbReference type="Gene3D" id="1.20.1250.20">
    <property type="entry name" value="MFS general substrate transporter like domains"/>
    <property type="match status" value="1"/>
</dbReference>
<dbReference type="PROSITE" id="PS00217">
    <property type="entry name" value="SUGAR_TRANSPORT_2"/>
    <property type="match status" value="1"/>
</dbReference>
<feature type="transmembrane region" description="Helical" evidence="7">
    <location>
        <begin position="288"/>
        <end position="306"/>
    </location>
</feature>
<evidence type="ECO:0000313" key="8">
    <source>
        <dbReference type="EMBL" id="KAF7113734.1"/>
    </source>
</evidence>
<evidence type="ECO:0000256" key="6">
    <source>
        <dbReference type="ARBA" id="ARBA00044504"/>
    </source>
</evidence>
<feature type="transmembrane region" description="Helical" evidence="7">
    <location>
        <begin position="249"/>
        <end position="267"/>
    </location>
</feature>
<dbReference type="InterPro" id="IPR036259">
    <property type="entry name" value="MFS_trans_sf"/>
</dbReference>
<gene>
    <name evidence="8" type="ORF">RHSIM_RhsimUnG0108800</name>
</gene>
<dbReference type="InterPro" id="IPR011032">
    <property type="entry name" value="GroES-like_sf"/>
</dbReference>
<dbReference type="InterPro" id="IPR005828">
    <property type="entry name" value="MFS_sugar_transport-like"/>
</dbReference>
<accession>A0A834L4W7</accession>
<dbReference type="InterPro" id="IPR050360">
    <property type="entry name" value="MFS_Sugar_Transporters"/>
</dbReference>
<dbReference type="GO" id="GO:0016020">
    <property type="term" value="C:membrane"/>
    <property type="evidence" value="ECO:0007669"/>
    <property type="project" value="UniProtKB-SubCell"/>
</dbReference>
<evidence type="ECO:0000256" key="1">
    <source>
        <dbReference type="ARBA" id="ARBA00004141"/>
    </source>
</evidence>
<evidence type="ECO:0000256" key="3">
    <source>
        <dbReference type="ARBA" id="ARBA00022692"/>
    </source>
</evidence>
<dbReference type="AlphaFoldDB" id="A0A834L4W7"/>
<name>A0A834L4W7_RHOSS</name>
<comment type="similarity">
    <text evidence="6">Belongs to the major facilitator superfamily. Phosphate:H(+) symporter (TC 2.A.1.9) family.</text>
</comment>
<evidence type="ECO:0000256" key="4">
    <source>
        <dbReference type="ARBA" id="ARBA00022989"/>
    </source>
</evidence>
<keyword evidence="3 7" id="KW-0812">Transmembrane</keyword>
<feature type="transmembrane region" description="Helical" evidence="7">
    <location>
        <begin position="209"/>
        <end position="229"/>
    </location>
</feature>
<dbReference type="SUPFAM" id="SSF103473">
    <property type="entry name" value="MFS general substrate transporter"/>
    <property type="match status" value="1"/>
</dbReference>
<dbReference type="GO" id="GO:0005351">
    <property type="term" value="F:carbohydrate:proton symporter activity"/>
    <property type="evidence" value="ECO:0007669"/>
    <property type="project" value="TreeGrafter"/>
</dbReference>
<dbReference type="PANTHER" id="PTHR48022">
    <property type="entry name" value="PLASTIDIC GLUCOSE TRANSPORTER 4"/>
    <property type="match status" value="1"/>
</dbReference>
<evidence type="ECO:0000256" key="7">
    <source>
        <dbReference type="SAM" id="Phobius"/>
    </source>
</evidence>
<evidence type="ECO:0000256" key="2">
    <source>
        <dbReference type="ARBA" id="ARBA00022448"/>
    </source>
</evidence>
<dbReference type="Pfam" id="PF00083">
    <property type="entry name" value="Sugar_tr"/>
    <property type="match status" value="1"/>
</dbReference>
<comment type="subcellular location">
    <subcellularLocation>
        <location evidence="1">Membrane</location>
        <topology evidence="1">Multi-pass membrane protein</topology>
    </subcellularLocation>
</comment>
<evidence type="ECO:0000256" key="5">
    <source>
        <dbReference type="ARBA" id="ARBA00023136"/>
    </source>
</evidence>
<keyword evidence="5 7" id="KW-0472">Membrane</keyword>
<keyword evidence="2" id="KW-0813">Transport</keyword>
<keyword evidence="4 7" id="KW-1133">Transmembrane helix</keyword>
<dbReference type="OrthoDB" id="417550at2759"/>
<dbReference type="Proteomes" id="UP000626092">
    <property type="component" value="Unassembled WGS sequence"/>
</dbReference>
<organism evidence="8 9">
    <name type="scientific">Rhododendron simsii</name>
    <name type="common">Sims's rhododendron</name>
    <dbReference type="NCBI Taxonomy" id="118357"/>
    <lineage>
        <taxon>Eukaryota</taxon>
        <taxon>Viridiplantae</taxon>
        <taxon>Streptophyta</taxon>
        <taxon>Embryophyta</taxon>
        <taxon>Tracheophyta</taxon>
        <taxon>Spermatophyta</taxon>
        <taxon>Magnoliopsida</taxon>
        <taxon>eudicotyledons</taxon>
        <taxon>Gunneridae</taxon>
        <taxon>Pentapetalae</taxon>
        <taxon>asterids</taxon>
        <taxon>Ericales</taxon>
        <taxon>Ericaceae</taxon>
        <taxon>Ericoideae</taxon>
        <taxon>Rhodoreae</taxon>
        <taxon>Rhododendron</taxon>
    </lineage>
</organism>
<dbReference type="SUPFAM" id="SSF50129">
    <property type="entry name" value="GroES-like"/>
    <property type="match status" value="1"/>
</dbReference>
<reference evidence="8" key="1">
    <citation type="submission" date="2019-11" db="EMBL/GenBank/DDBJ databases">
        <authorList>
            <person name="Liu Y."/>
            <person name="Hou J."/>
            <person name="Li T.-Q."/>
            <person name="Guan C.-H."/>
            <person name="Wu X."/>
            <person name="Wu H.-Z."/>
            <person name="Ling F."/>
            <person name="Zhang R."/>
            <person name="Shi X.-G."/>
            <person name="Ren J.-P."/>
            <person name="Chen E.-F."/>
            <person name="Sun J.-M."/>
        </authorList>
    </citation>
    <scope>NUCLEOTIDE SEQUENCE</scope>
    <source>
        <strain evidence="8">Adult_tree_wgs_1</strain>
        <tissue evidence="8">Leaves</tissue>
    </source>
</reference>
<dbReference type="EMBL" id="WJXA01000265">
    <property type="protein sequence ID" value="KAF7113734.1"/>
    <property type="molecule type" value="Genomic_DNA"/>
</dbReference>
<comment type="caution">
    <text evidence="8">The sequence shown here is derived from an EMBL/GenBank/DDBJ whole genome shotgun (WGS) entry which is preliminary data.</text>
</comment>
<keyword evidence="9" id="KW-1185">Reference proteome</keyword>
<protein>
    <recommendedName>
        <fullName evidence="10">Major facilitator superfamily (MFS) profile domain-containing protein</fullName>
    </recommendedName>
</protein>
<evidence type="ECO:0000313" key="9">
    <source>
        <dbReference type="Proteomes" id="UP000626092"/>
    </source>
</evidence>
<dbReference type="InterPro" id="IPR005829">
    <property type="entry name" value="Sugar_transporter_CS"/>
</dbReference>